<accession>X1L5F0</accession>
<name>X1L5F0_9ZZZZ</name>
<proteinExistence type="predicted"/>
<dbReference type="AlphaFoldDB" id="X1L5F0"/>
<sequence length="84" mass="9763">MRRMSPKIKKSVTEEEIIEFIEANGRRVTDSLMLEKHFGDVGTGNKTISVMRRMADEGKLKLKITHNNYTTTIEWLLPEVENKK</sequence>
<protein>
    <submittedName>
        <fullName evidence="1">Uncharacterized protein</fullName>
    </submittedName>
</protein>
<comment type="caution">
    <text evidence="1">The sequence shown here is derived from an EMBL/GenBank/DDBJ whole genome shotgun (WGS) entry which is preliminary data.</text>
</comment>
<evidence type="ECO:0000313" key="1">
    <source>
        <dbReference type="EMBL" id="GAH97659.1"/>
    </source>
</evidence>
<gene>
    <name evidence="1" type="ORF">S06H3_01512</name>
</gene>
<reference evidence="1" key="1">
    <citation type="journal article" date="2014" name="Front. Microbiol.">
        <title>High frequency of phylogenetically diverse reductive dehalogenase-homologous genes in deep subseafloor sedimentary metagenomes.</title>
        <authorList>
            <person name="Kawai M."/>
            <person name="Futagami T."/>
            <person name="Toyoda A."/>
            <person name="Takaki Y."/>
            <person name="Nishi S."/>
            <person name="Hori S."/>
            <person name="Arai W."/>
            <person name="Tsubouchi T."/>
            <person name="Morono Y."/>
            <person name="Uchiyama I."/>
            <person name="Ito T."/>
            <person name="Fujiyama A."/>
            <person name="Inagaki F."/>
            <person name="Takami H."/>
        </authorList>
    </citation>
    <scope>NUCLEOTIDE SEQUENCE</scope>
    <source>
        <strain evidence="1">Expedition CK06-06</strain>
    </source>
</reference>
<organism evidence="1">
    <name type="scientific">marine sediment metagenome</name>
    <dbReference type="NCBI Taxonomy" id="412755"/>
    <lineage>
        <taxon>unclassified sequences</taxon>
        <taxon>metagenomes</taxon>
        <taxon>ecological metagenomes</taxon>
    </lineage>
</organism>
<dbReference type="EMBL" id="BARV01000383">
    <property type="protein sequence ID" value="GAH97659.1"/>
    <property type="molecule type" value="Genomic_DNA"/>
</dbReference>